<dbReference type="GO" id="GO:0032259">
    <property type="term" value="P:methylation"/>
    <property type="evidence" value="ECO:0007669"/>
    <property type="project" value="UniProtKB-KW"/>
</dbReference>
<dbReference type="OrthoDB" id="3382693at2"/>
<evidence type="ECO:0000313" key="3">
    <source>
        <dbReference type="Proteomes" id="UP000262621"/>
    </source>
</evidence>
<keyword evidence="2" id="KW-0489">Methyltransferase</keyword>
<keyword evidence="3" id="KW-1185">Reference proteome</keyword>
<dbReference type="SUPFAM" id="SSF53335">
    <property type="entry name" value="S-adenosyl-L-methionine-dependent methyltransferases"/>
    <property type="match status" value="1"/>
</dbReference>
<proteinExistence type="predicted"/>
<dbReference type="PANTHER" id="PTHR43861:SF1">
    <property type="entry name" value="TRANS-ACONITATE 2-METHYLTRANSFERASE"/>
    <property type="match status" value="1"/>
</dbReference>
<dbReference type="InterPro" id="IPR029063">
    <property type="entry name" value="SAM-dependent_MTases_sf"/>
</dbReference>
<protein>
    <submittedName>
        <fullName evidence="2">Class I SAM-dependent methyltransferase</fullName>
    </submittedName>
</protein>
<comment type="caution">
    <text evidence="2">The sequence shown here is derived from an EMBL/GenBank/DDBJ whole genome shotgun (WGS) entry which is preliminary data.</text>
</comment>
<dbReference type="CDD" id="cd02440">
    <property type="entry name" value="AdoMet_MTases"/>
    <property type="match status" value="1"/>
</dbReference>
<dbReference type="PANTHER" id="PTHR43861">
    <property type="entry name" value="TRANS-ACONITATE 2-METHYLTRANSFERASE-RELATED"/>
    <property type="match status" value="1"/>
</dbReference>
<gene>
    <name evidence="2" type="ORF">D0Q02_14835</name>
</gene>
<accession>A0A372FZC0</accession>
<dbReference type="GO" id="GO:0008168">
    <property type="term" value="F:methyltransferase activity"/>
    <property type="evidence" value="ECO:0007669"/>
    <property type="project" value="UniProtKB-KW"/>
</dbReference>
<dbReference type="Pfam" id="PF08242">
    <property type="entry name" value="Methyltransf_12"/>
    <property type="match status" value="1"/>
</dbReference>
<dbReference type="AlphaFoldDB" id="A0A372FZC0"/>
<dbReference type="RefSeq" id="WP_117228568.1">
    <property type="nucleotide sequence ID" value="NZ_CP061725.1"/>
</dbReference>
<dbReference type="EMBL" id="QVFU01000013">
    <property type="protein sequence ID" value="RFS45876.1"/>
    <property type="molecule type" value="Genomic_DNA"/>
</dbReference>
<evidence type="ECO:0000259" key="1">
    <source>
        <dbReference type="Pfam" id="PF08242"/>
    </source>
</evidence>
<organism evidence="2 3">
    <name type="scientific">Micromonospora craniellae</name>
    <dbReference type="NCBI Taxonomy" id="2294034"/>
    <lineage>
        <taxon>Bacteria</taxon>
        <taxon>Bacillati</taxon>
        <taxon>Actinomycetota</taxon>
        <taxon>Actinomycetes</taxon>
        <taxon>Micromonosporales</taxon>
        <taxon>Micromonosporaceae</taxon>
        <taxon>Micromonospora</taxon>
    </lineage>
</organism>
<sequence length="292" mass="31800">MSTDTPVSWDALVPQLVDAARQDRTWYLTVARELVGPADRLAVDVGCGAAGMSLAIARMMACGRVVAVDASPAVLAAAHDHIRSGWSDPRVRIELVCIDFPAEIDALRETLGTGVDLVWASAAIHHVGDQQAAVTALADLLAPGGRMALAEGGLPEQHLPWDVGLGEPGLEVRLHAAQDRWFARMRAELPDSRRMPYGWTEALRRAGLCPVTTRTILDEQPAPLADVARRTVLDALSRRVAWLRPTGLLSDADLSVWERLLDPADERWLGHRDDLFRLSARSVHLGVRPDPP</sequence>
<reference evidence="2 3" key="1">
    <citation type="submission" date="2018-08" db="EMBL/GenBank/DDBJ databases">
        <title>Verrucosispora craniellae sp. nov., isolated from a marine sponge in the South China Sea.</title>
        <authorList>
            <person name="Li L."/>
            <person name="Lin H.W."/>
        </authorList>
    </citation>
    <scope>NUCLEOTIDE SEQUENCE [LARGE SCALE GENOMIC DNA]</scope>
    <source>
        <strain evidence="2 3">LHW63014</strain>
    </source>
</reference>
<dbReference type="InterPro" id="IPR013217">
    <property type="entry name" value="Methyltransf_12"/>
</dbReference>
<keyword evidence="2" id="KW-0808">Transferase</keyword>
<evidence type="ECO:0000313" key="2">
    <source>
        <dbReference type="EMBL" id="RFS45876.1"/>
    </source>
</evidence>
<dbReference type="Gene3D" id="3.40.50.150">
    <property type="entry name" value="Vaccinia Virus protein VP39"/>
    <property type="match status" value="1"/>
</dbReference>
<name>A0A372FZC0_9ACTN</name>
<dbReference type="Proteomes" id="UP000262621">
    <property type="component" value="Unassembled WGS sequence"/>
</dbReference>
<feature type="domain" description="Methyltransferase type 12" evidence="1">
    <location>
        <begin position="43"/>
        <end position="146"/>
    </location>
</feature>